<organism evidence="3 4">
    <name type="scientific">Telmatocola sphagniphila</name>
    <dbReference type="NCBI Taxonomy" id="1123043"/>
    <lineage>
        <taxon>Bacteria</taxon>
        <taxon>Pseudomonadati</taxon>
        <taxon>Planctomycetota</taxon>
        <taxon>Planctomycetia</taxon>
        <taxon>Gemmatales</taxon>
        <taxon>Gemmataceae</taxon>
    </lineage>
</organism>
<dbReference type="PANTHER" id="PTHR19353:SF19">
    <property type="entry name" value="DELTA(5) FATTY ACID DESATURASE C-RELATED"/>
    <property type="match status" value="1"/>
</dbReference>
<feature type="transmembrane region" description="Helical" evidence="1">
    <location>
        <begin position="33"/>
        <end position="52"/>
    </location>
</feature>
<evidence type="ECO:0000259" key="2">
    <source>
        <dbReference type="Pfam" id="PF00487"/>
    </source>
</evidence>
<evidence type="ECO:0000313" key="4">
    <source>
        <dbReference type="Proteomes" id="UP000676194"/>
    </source>
</evidence>
<name>A0A8E6B794_9BACT</name>
<dbReference type="GO" id="GO:0016717">
    <property type="term" value="F:oxidoreductase activity, acting on paired donors, with oxidation of a pair of donors resulting in the reduction of molecular oxygen to two molecules of water"/>
    <property type="evidence" value="ECO:0007669"/>
    <property type="project" value="TreeGrafter"/>
</dbReference>
<keyword evidence="3" id="KW-0560">Oxidoreductase</keyword>
<dbReference type="RefSeq" id="WP_213498309.1">
    <property type="nucleotide sequence ID" value="NZ_CP074694.1"/>
</dbReference>
<dbReference type="GO" id="GO:0016020">
    <property type="term" value="C:membrane"/>
    <property type="evidence" value="ECO:0007669"/>
    <property type="project" value="TreeGrafter"/>
</dbReference>
<dbReference type="KEGG" id="tsph:KIH39_05770"/>
<dbReference type="Pfam" id="PF00487">
    <property type="entry name" value="FA_desaturase"/>
    <property type="match status" value="2"/>
</dbReference>
<sequence>MSAEVVLTEKTLNDAALKAELQILRQTNNWTSIYYIAAIYLYLAAVIGGTIAFCEWQQAEGFSFFWNTPVVLTAIVLIGAGQHQLSGLSHEGVHHILFKNRQLNDLVSDLLTMFPLFSSTHHYRLQHLAHHQFVNDPDRDPDVSQLKTSGHWLNFPVARRTFIRTVTRQMWIPRLIRFMLVRAAYNATGTDKNPYLKKGQKPSKVAVRIGLTYILTTLTTITALFYLGNPILLAIVPASLWLGICAVYWKLPEDKFHQSRVHPVIALRYMTMLRLGYITLLFSGIAWVTRLTGIFAALYYLILWVVPLFTSFSFFMILRQIVQHGNGDRGWLTNTRTFFVGRFIRFAVFPMGMDYHLPHHMYATVPHYRLKKLHEFLLQYPEYRKEAITVEGYFFPPQKPQRNPTVVDVLGPEYAFGQKHKIFVDNSVLEGDEFEEKAELEKEAWALVEKS</sequence>
<dbReference type="GO" id="GO:0008610">
    <property type="term" value="P:lipid biosynthetic process"/>
    <property type="evidence" value="ECO:0007669"/>
    <property type="project" value="UniProtKB-ARBA"/>
</dbReference>
<dbReference type="AlphaFoldDB" id="A0A8E6B794"/>
<dbReference type="EMBL" id="CP074694">
    <property type="protein sequence ID" value="QVL33420.1"/>
    <property type="molecule type" value="Genomic_DNA"/>
</dbReference>
<feature type="transmembrane region" description="Helical" evidence="1">
    <location>
        <begin position="205"/>
        <end position="225"/>
    </location>
</feature>
<dbReference type="Proteomes" id="UP000676194">
    <property type="component" value="Chromosome"/>
</dbReference>
<dbReference type="InterPro" id="IPR012171">
    <property type="entry name" value="Fatty_acid_desaturase"/>
</dbReference>
<proteinExistence type="predicted"/>
<gene>
    <name evidence="3" type="ORF">KIH39_05770</name>
</gene>
<protein>
    <submittedName>
        <fullName evidence="3">Fatty acid desaturase</fullName>
        <ecNumber evidence="3">1.14.19.-</ecNumber>
    </submittedName>
</protein>
<evidence type="ECO:0000313" key="3">
    <source>
        <dbReference type="EMBL" id="QVL33420.1"/>
    </source>
</evidence>
<keyword evidence="1" id="KW-0812">Transmembrane</keyword>
<keyword evidence="4" id="KW-1185">Reference proteome</keyword>
<feature type="transmembrane region" description="Helical" evidence="1">
    <location>
        <begin position="272"/>
        <end position="291"/>
    </location>
</feature>
<keyword evidence="1" id="KW-1133">Transmembrane helix</keyword>
<feature type="domain" description="Fatty acid desaturase" evidence="2">
    <location>
        <begin position="280"/>
        <end position="383"/>
    </location>
</feature>
<feature type="transmembrane region" description="Helical" evidence="1">
    <location>
        <begin position="297"/>
        <end position="318"/>
    </location>
</feature>
<feature type="transmembrane region" description="Helical" evidence="1">
    <location>
        <begin position="64"/>
        <end position="81"/>
    </location>
</feature>
<dbReference type="PANTHER" id="PTHR19353">
    <property type="entry name" value="FATTY ACID DESATURASE 2"/>
    <property type="match status" value="1"/>
</dbReference>
<evidence type="ECO:0000256" key="1">
    <source>
        <dbReference type="SAM" id="Phobius"/>
    </source>
</evidence>
<feature type="domain" description="Fatty acid desaturase" evidence="2">
    <location>
        <begin position="69"/>
        <end position="248"/>
    </location>
</feature>
<dbReference type="InterPro" id="IPR005804">
    <property type="entry name" value="FA_desaturase_dom"/>
</dbReference>
<reference evidence="3" key="1">
    <citation type="submission" date="2021-05" db="EMBL/GenBank/DDBJ databases">
        <title>Complete genome sequence of the cellulolytic planctomycete Telmatocola sphagniphila SP2T and characterization of the first cellulase from planctomycetes.</title>
        <authorList>
            <person name="Rakitin A.L."/>
            <person name="Beletsky A.V."/>
            <person name="Naumoff D.G."/>
            <person name="Kulichevskaya I.S."/>
            <person name="Mardanov A.V."/>
            <person name="Ravin N.V."/>
            <person name="Dedysh S.N."/>
        </authorList>
    </citation>
    <scope>NUCLEOTIDE SEQUENCE</scope>
    <source>
        <strain evidence="3">SP2T</strain>
    </source>
</reference>
<accession>A0A8E6B794</accession>
<dbReference type="EC" id="1.14.19.-" evidence="3"/>
<keyword evidence="1" id="KW-0472">Membrane</keyword>
<feature type="transmembrane region" description="Helical" evidence="1">
    <location>
        <begin position="231"/>
        <end position="251"/>
    </location>
</feature>